<feature type="domain" description="Outer membrane protein beta-barrel" evidence="1">
    <location>
        <begin position="192"/>
        <end position="355"/>
    </location>
</feature>
<protein>
    <recommendedName>
        <fullName evidence="1">Outer membrane protein beta-barrel domain-containing protein</fullName>
    </recommendedName>
</protein>
<evidence type="ECO:0000259" key="1">
    <source>
        <dbReference type="Pfam" id="PF13568"/>
    </source>
</evidence>
<dbReference type="InterPro" id="IPR025665">
    <property type="entry name" value="Beta-barrel_OMP_2"/>
</dbReference>
<dbReference type="RefSeq" id="WP_183308093.1">
    <property type="nucleotide sequence ID" value="NZ_JACIEP010000012.1"/>
</dbReference>
<keyword evidence="3" id="KW-1185">Reference proteome</keyword>
<comment type="caution">
    <text evidence="2">The sequence shown here is derived from an EMBL/GenBank/DDBJ whole genome shotgun (WGS) entry which is preliminary data.</text>
</comment>
<dbReference type="Pfam" id="PF13568">
    <property type="entry name" value="OMP_b-brl_2"/>
    <property type="match status" value="1"/>
</dbReference>
<evidence type="ECO:0000313" key="3">
    <source>
        <dbReference type="Proteomes" id="UP000555103"/>
    </source>
</evidence>
<accession>A0A840CZ52</accession>
<name>A0A840CZ52_9BACT</name>
<proteinExistence type="predicted"/>
<dbReference type="SUPFAM" id="SSF56925">
    <property type="entry name" value="OMPA-like"/>
    <property type="match status" value="1"/>
</dbReference>
<sequence>MRLTLIISICCGFILNSLYGQEVKKEPVIIININNIQEQVTLLIPADVSLLSDEITVLKGGTGFGKDAIKKTYYPKDLKGYVLEDGRIFESEILPSEYEYKKVFLEKIMTNDGVSIYSYLYKDYKKPILFMKEKRMVQLDADAEPFKSYIIDKASSCENLSPKDFRNIQPKESDILNSYKALTNCNGRFLNRKAHFGIMAGLNVTQLSSSDIYTNNKNETSVGPAIGVFADIPFSYKSFSFRPELFYRKDASDAFLYSREHALILPLKVRYTHLNAKGNILPYIEAGVAMGYDISKITSYTEYPQALLDYYEKHNIEPPVFNPDDVSKVFLGLTLGGGIETSFIKEHPVYFGLNYLYTNANNIKSHSFTLNASIALF</sequence>
<dbReference type="EMBL" id="JACIEP010000012">
    <property type="protein sequence ID" value="MBB4037233.1"/>
    <property type="molecule type" value="Genomic_DNA"/>
</dbReference>
<reference evidence="2 3" key="1">
    <citation type="submission" date="2020-08" db="EMBL/GenBank/DDBJ databases">
        <title>Genomic Encyclopedia of Type Strains, Phase IV (KMG-IV): sequencing the most valuable type-strain genomes for metagenomic binning, comparative biology and taxonomic classification.</title>
        <authorList>
            <person name="Goeker M."/>
        </authorList>
    </citation>
    <scope>NUCLEOTIDE SEQUENCE [LARGE SCALE GENOMIC DNA]</scope>
    <source>
        <strain evidence="2 3">DSM 104969</strain>
    </source>
</reference>
<organism evidence="2 3">
    <name type="scientific">Dysgonomonas hofstadii</name>
    <dbReference type="NCBI Taxonomy" id="637886"/>
    <lineage>
        <taxon>Bacteria</taxon>
        <taxon>Pseudomonadati</taxon>
        <taxon>Bacteroidota</taxon>
        <taxon>Bacteroidia</taxon>
        <taxon>Bacteroidales</taxon>
        <taxon>Dysgonomonadaceae</taxon>
        <taxon>Dysgonomonas</taxon>
    </lineage>
</organism>
<dbReference type="Proteomes" id="UP000555103">
    <property type="component" value="Unassembled WGS sequence"/>
</dbReference>
<gene>
    <name evidence="2" type="ORF">GGR21_003150</name>
</gene>
<evidence type="ECO:0000313" key="2">
    <source>
        <dbReference type="EMBL" id="MBB4037233.1"/>
    </source>
</evidence>
<dbReference type="AlphaFoldDB" id="A0A840CZ52"/>
<dbReference type="InterPro" id="IPR011250">
    <property type="entry name" value="OMP/PagP_B-barrel"/>
</dbReference>